<sequence>MVNAHHLDPKLALGELSGFRREFHRCLTRRADGLFELADAVRGRNEHRMIPGWPYSFVTALETGGTSWTALPAGGPTATRRGRRRGDRRATARAGERLIAAGHWTC</sequence>
<comment type="caution">
    <text evidence="2">The sequence shown here is derived from an EMBL/GenBank/DDBJ whole genome shotgun (WGS) entry which is preliminary data.</text>
</comment>
<dbReference type="Proteomes" id="UP001596220">
    <property type="component" value="Unassembled WGS sequence"/>
</dbReference>
<accession>A0ABW1P6P1</accession>
<evidence type="ECO:0000313" key="3">
    <source>
        <dbReference type="Proteomes" id="UP001596220"/>
    </source>
</evidence>
<evidence type="ECO:0000313" key="2">
    <source>
        <dbReference type="EMBL" id="MFC6091020.1"/>
    </source>
</evidence>
<keyword evidence="3" id="KW-1185">Reference proteome</keyword>
<name>A0ABW1P6P1_9PSEU</name>
<evidence type="ECO:0000256" key="1">
    <source>
        <dbReference type="SAM" id="MobiDB-lite"/>
    </source>
</evidence>
<gene>
    <name evidence="2" type="ORF">ACFP3R_17205</name>
</gene>
<protein>
    <submittedName>
        <fullName evidence="2">Uncharacterized protein</fullName>
    </submittedName>
</protein>
<proteinExistence type="predicted"/>
<reference evidence="3" key="1">
    <citation type="journal article" date="2019" name="Int. J. Syst. Evol. Microbiol.">
        <title>The Global Catalogue of Microorganisms (GCM) 10K type strain sequencing project: providing services to taxonomists for standard genome sequencing and annotation.</title>
        <authorList>
            <consortium name="The Broad Institute Genomics Platform"/>
            <consortium name="The Broad Institute Genome Sequencing Center for Infectious Disease"/>
            <person name="Wu L."/>
            <person name="Ma J."/>
        </authorList>
    </citation>
    <scope>NUCLEOTIDE SEQUENCE [LARGE SCALE GENOMIC DNA]</scope>
    <source>
        <strain evidence="3">CGMCC 4.7246</strain>
    </source>
</reference>
<feature type="region of interest" description="Disordered" evidence="1">
    <location>
        <begin position="68"/>
        <end position="92"/>
    </location>
</feature>
<dbReference type="RefSeq" id="WP_380637223.1">
    <property type="nucleotide sequence ID" value="NZ_JBHSQO010000015.1"/>
</dbReference>
<dbReference type="EMBL" id="JBHSQO010000015">
    <property type="protein sequence ID" value="MFC6091020.1"/>
    <property type="molecule type" value="Genomic_DNA"/>
</dbReference>
<organism evidence="2 3">
    <name type="scientific">Saccharothrix lopnurensis</name>
    <dbReference type="NCBI Taxonomy" id="1670621"/>
    <lineage>
        <taxon>Bacteria</taxon>
        <taxon>Bacillati</taxon>
        <taxon>Actinomycetota</taxon>
        <taxon>Actinomycetes</taxon>
        <taxon>Pseudonocardiales</taxon>
        <taxon>Pseudonocardiaceae</taxon>
        <taxon>Saccharothrix</taxon>
    </lineage>
</organism>